<reference evidence="1" key="1">
    <citation type="submission" date="2019-08" db="EMBL/GenBank/DDBJ databases">
        <authorList>
            <person name="Kucharzyk K."/>
            <person name="Murdoch R.W."/>
            <person name="Higgins S."/>
            <person name="Loffler F."/>
        </authorList>
    </citation>
    <scope>NUCLEOTIDE SEQUENCE</scope>
</reference>
<dbReference type="AlphaFoldDB" id="A0A645CRT6"/>
<sequence length="106" mass="11263">MQAHRLKQADGPAYFLLDGSCGGHAAQHADGQRVFVHPVPAEPLFAQAAKRHPHGGNHKYRNGNKAHRAEVKHNRAVHLNKAQAATYCCAVGASGAARLVPMPCAA</sequence>
<protein>
    <submittedName>
        <fullName evidence="1">Uncharacterized protein</fullName>
    </submittedName>
</protein>
<accession>A0A645CRT6</accession>
<name>A0A645CRT6_9ZZZZ</name>
<evidence type="ECO:0000313" key="1">
    <source>
        <dbReference type="EMBL" id="MPM79422.1"/>
    </source>
</evidence>
<comment type="caution">
    <text evidence="1">The sequence shown here is derived from an EMBL/GenBank/DDBJ whole genome shotgun (WGS) entry which is preliminary data.</text>
</comment>
<dbReference type="EMBL" id="VSSQ01029335">
    <property type="protein sequence ID" value="MPM79422.1"/>
    <property type="molecule type" value="Genomic_DNA"/>
</dbReference>
<organism evidence="1">
    <name type="scientific">bioreactor metagenome</name>
    <dbReference type="NCBI Taxonomy" id="1076179"/>
    <lineage>
        <taxon>unclassified sequences</taxon>
        <taxon>metagenomes</taxon>
        <taxon>ecological metagenomes</taxon>
    </lineage>
</organism>
<gene>
    <name evidence="1" type="ORF">SDC9_126455</name>
</gene>
<proteinExistence type="predicted"/>